<feature type="transmembrane region" description="Helical" evidence="8">
    <location>
        <begin position="12"/>
        <end position="37"/>
    </location>
</feature>
<dbReference type="InterPro" id="IPR029045">
    <property type="entry name" value="ClpP/crotonase-like_dom_sf"/>
</dbReference>
<dbReference type="CDD" id="cd07023">
    <property type="entry name" value="S49_Sppa_N_C"/>
    <property type="match status" value="1"/>
</dbReference>
<evidence type="ECO:0000256" key="1">
    <source>
        <dbReference type="ARBA" id="ARBA00004370"/>
    </source>
</evidence>
<dbReference type="GO" id="GO:0006465">
    <property type="term" value="P:signal peptide processing"/>
    <property type="evidence" value="ECO:0007669"/>
    <property type="project" value="InterPro"/>
</dbReference>
<dbReference type="Gene3D" id="3.90.226.10">
    <property type="entry name" value="2-enoyl-CoA Hydratase, Chain A, domain 1"/>
    <property type="match status" value="3"/>
</dbReference>
<dbReference type="InterPro" id="IPR004634">
    <property type="entry name" value="Pept_S49_pIV"/>
</dbReference>
<dbReference type="Gene3D" id="6.20.330.10">
    <property type="match status" value="1"/>
</dbReference>
<dbReference type="NCBIfam" id="TIGR00705">
    <property type="entry name" value="SppA_67K"/>
    <property type="match status" value="1"/>
</dbReference>
<keyword evidence="4" id="KW-0378">Hydrolase</keyword>
<protein>
    <submittedName>
        <fullName evidence="10">Signal peptide peptidase SppA</fullName>
    </submittedName>
</protein>
<dbReference type="InterPro" id="IPR002142">
    <property type="entry name" value="Peptidase_S49"/>
</dbReference>
<dbReference type="InterPro" id="IPR047217">
    <property type="entry name" value="S49_SppA_67K_type_N"/>
</dbReference>
<feature type="active site" description="Nucleophile" evidence="7">
    <location>
        <position position="379"/>
    </location>
</feature>
<dbReference type="PIRSF" id="PIRSF001217">
    <property type="entry name" value="Protease_4_SppA"/>
    <property type="match status" value="1"/>
</dbReference>
<dbReference type="OrthoDB" id="9764363at2"/>
<keyword evidence="11" id="KW-1185">Reference proteome</keyword>
<evidence type="ECO:0000256" key="2">
    <source>
        <dbReference type="ARBA" id="ARBA00008683"/>
    </source>
</evidence>
<dbReference type="RefSeq" id="WP_105245308.1">
    <property type="nucleotide sequence ID" value="NZ_PSZM01000001.1"/>
</dbReference>
<dbReference type="CDD" id="cd07018">
    <property type="entry name" value="S49_SppA_67K_type"/>
    <property type="match status" value="1"/>
</dbReference>
<keyword evidence="5" id="KW-0720">Serine protease</keyword>
<feature type="domain" description="Peptidase S49" evidence="9">
    <location>
        <begin position="362"/>
        <end position="513"/>
    </location>
</feature>
<accession>A0A2S8AG23</accession>
<dbReference type="Proteomes" id="UP000238042">
    <property type="component" value="Unassembled WGS sequence"/>
</dbReference>
<feature type="active site" description="Proton donor/acceptor" evidence="7">
    <location>
        <position position="187"/>
    </location>
</feature>
<comment type="caution">
    <text evidence="10">The sequence shown here is derived from an EMBL/GenBank/DDBJ whole genome shotgun (WGS) entry which is preliminary data.</text>
</comment>
<reference evidence="10 11" key="1">
    <citation type="submission" date="2018-02" db="EMBL/GenBank/DDBJ databases">
        <title>Genome sequences of Apibacter spp., gut symbionts of Asian honey bees.</title>
        <authorList>
            <person name="Kwong W.K."/>
            <person name="Steele M.I."/>
            <person name="Moran N.A."/>
        </authorList>
    </citation>
    <scope>NUCLEOTIDE SEQUENCE [LARGE SCALE GENOMIC DNA]</scope>
    <source>
        <strain evidence="11">wkB301</strain>
    </source>
</reference>
<keyword evidence="6 8" id="KW-0472">Membrane</keyword>
<sequence>MKKFTIQVMATIVGILSLIGISVIGLILLGIIIPSLFSGVEDNSVLEITLNKPVLESPSEKSISIFSLEDKTNLYLNDILNLIKHAKTDEKIKGISLKLTNPDVGYSEISDIRQALLDFKESKKFVYAYSNDCSQKAYYLASVSDSLFLNPNAIVELTGLSTEIMFFKNLGEKYGIDFDVVRHGKYKSAVEPYLRNNLSEENRLQLTELLGNLWTKISTDIAVSRKVSTQDINISTDSLFGFISNLSLKHKLVDKLLNESEYDQIIKNKLGISKDKKINRITLSKYKENLNLDLNTKNKIAILYAVGEIYTGKGDDAVYSKTFIKQIKEIKEDENIKAVVLRINSPGGSANASAEILYELEQLKKEKPLIVSFGDVAASGGYYIAMAGDKIYAQENTITGSIGVLGMIPNVKKLINNIGITTDYVTTNTNSLYYSPTQGMTAGMKDVMTQGIEITYKKFVGVVMNNRKMTFEQVDNLGQGRVWSGKQALDRRLVDEIGTFNDAIVFAAEKAKLEKYNTISYPIEKNFLESFFNKMESNDDDDIQSSYVEKVLKKDLGKDNYQLYQKIKNMNKNTGILYLMPFELSIK</sequence>
<dbReference type="PANTHER" id="PTHR33209">
    <property type="entry name" value="PROTEASE 4"/>
    <property type="match status" value="1"/>
</dbReference>
<dbReference type="PANTHER" id="PTHR33209:SF1">
    <property type="entry name" value="PEPTIDASE S49 DOMAIN-CONTAINING PROTEIN"/>
    <property type="match status" value="1"/>
</dbReference>
<dbReference type="InterPro" id="IPR047272">
    <property type="entry name" value="S49_SppA_C"/>
</dbReference>
<dbReference type="GO" id="GO:0008236">
    <property type="term" value="F:serine-type peptidase activity"/>
    <property type="evidence" value="ECO:0007669"/>
    <property type="project" value="UniProtKB-KW"/>
</dbReference>
<evidence type="ECO:0000256" key="8">
    <source>
        <dbReference type="SAM" id="Phobius"/>
    </source>
</evidence>
<dbReference type="SUPFAM" id="SSF52096">
    <property type="entry name" value="ClpP/crotonase"/>
    <property type="match status" value="2"/>
</dbReference>
<comment type="similarity">
    <text evidence="2">Belongs to the peptidase S49 family.</text>
</comment>
<evidence type="ECO:0000256" key="4">
    <source>
        <dbReference type="ARBA" id="ARBA00022801"/>
    </source>
</evidence>
<name>A0A2S8AG23_9FLAO</name>
<dbReference type="NCBIfam" id="TIGR00706">
    <property type="entry name" value="SppA_dom"/>
    <property type="match status" value="1"/>
</dbReference>
<organism evidence="10 11">
    <name type="scientific">Apibacter adventoris</name>
    <dbReference type="NCBI Taxonomy" id="1679466"/>
    <lineage>
        <taxon>Bacteria</taxon>
        <taxon>Pseudomonadati</taxon>
        <taxon>Bacteroidota</taxon>
        <taxon>Flavobacteriia</taxon>
        <taxon>Flavobacteriales</taxon>
        <taxon>Weeksellaceae</taxon>
        <taxon>Apibacter</taxon>
    </lineage>
</organism>
<keyword evidence="8" id="KW-1133">Transmembrane helix</keyword>
<evidence type="ECO:0000256" key="6">
    <source>
        <dbReference type="ARBA" id="ARBA00023136"/>
    </source>
</evidence>
<dbReference type="Pfam" id="PF01343">
    <property type="entry name" value="Peptidase_S49"/>
    <property type="match status" value="2"/>
</dbReference>
<evidence type="ECO:0000313" key="11">
    <source>
        <dbReference type="Proteomes" id="UP000238042"/>
    </source>
</evidence>
<gene>
    <name evidence="10" type="primary">sppA</name>
    <name evidence="10" type="ORF">C4S77_00615</name>
</gene>
<dbReference type="EMBL" id="PSZM01000001">
    <property type="protein sequence ID" value="PQL95334.1"/>
    <property type="molecule type" value="Genomic_DNA"/>
</dbReference>
<keyword evidence="8" id="KW-0812">Transmembrane</keyword>
<keyword evidence="3" id="KW-0645">Protease</keyword>
<comment type="subcellular location">
    <subcellularLocation>
        <location evidence="1">Membrane</location>
    </subcellularLocation>
</comment>
<evidence type="ECO:0000259" key="9">
    <source>
        <dbReference type="Pfam" id="PF01343"/>
    </source>
</evidence>
<dbReference type="AlphaFoldDB" id="A0A2S8AG23"/>
<proteinExistence type="inferred from homology"/>
<evidence type="ECO:0000313" key="10">
    <source>
        <dbReference type="EMBL" id="PQL95334.1"/>
    </source>
</evidence>
<evidence type="ECO:0000256" key="7">
    <source>
        <dbReference type="PIRSR" id="PIRSR001217-1"/>
    </source>
</evidence>
<evidence type="ECO:0000256" key="3">
    <source>
        <dbReference type="ARBA" id="ARBA00022670"/>
    </source>
</evidence>
<dbReference type="GO" id="GO:0016020">
    <property type="term" value="C:membrane"/>
    <property type="evidence" value="ECO:0007669"/>
    <property type="project" value="UniProtKB-SubCell"/>
</dbReference>
<feature type="domain" description="Peptidase S49" evidence="9">
    <location>
        <begin position="119"/>
        <end position="261"/>
    </location>
</feature>
<dbReference type="InterPro" id="IPR004635">
    <property type="entry name" value="Pept_S49_SppA"/>
</dbReference>
<evidence type="ECO:0000256" key="5">
    <source>
        <dbReference type="ARBA" id="ARBA00022825"/>
    </source>
</evidence>